<evidence type="ECO:0000313" key="6">
    <source>
        <dbReference type="Proteomes" id="UP000321408"/>
    </source>
</evidence>
<dbReference type="Gene3D" id="1.20.1250.20">
    <property type="entry name" value="MFS general substrate transporter like domains"/>
    <property type="match status" value="2"/>
</dbReference>
<dbReference type="KEGG" id="psyt:DSAG12_03320"/>
<reference evidence="5 6" key="1">
    <citation type="journal article" date="2020" name="Nature">
        <title>Isolation of an archaeon at the prokaryote-eukaryote interface.</title>
        <authorList>
            <person name="Imachi H."/>
            <person name="Nobu M.K."/>
            <person name="Nakahara N."/>
            <person name="Morono Y."/>
            <person name="Ogawara M."/>
            <person name="Takaki Y."/>
            <person name="Takano Y."/>
            <person name="Uematsu K."/>
            <person name="Ikuta T."/>
            <person name="Ito M."/>
            <person name="Matsui Y."/>
            <person name="Miyazaki M."/>
            <person name="Murata K."/>
            <person name="Saito Y."/>
            <person name="Sakai S."/>
            <person name="Song C."/>
            <person name="Tasumi E."/>
            <person name="Yamanaka Y."/>
            <person name="Yamaguchi T."/>
            <person name="Kamagata Y."/>
            <person name="Tamaki H."/>
            <person name="Takai K."/>
        </authorList>
    </citation>
    <scope>NUCLEOTIDE SEQUENCE [LARGE SCALE GENOMIC DNA]</scope>
    <source>
        <strain evidence="5 6">MK-D1</strain>
    </source>
</reference>
<evidence type="ECO:0000256" key="4">
    <source>
        <dbReference type="ARBA" id="ARBA00023136"/>
    </source>
</evidence>
<reference evidence="5 6" key="2">
    <citation type="journal article" date="2024" name="Int. J. Syst. Evol. Microbiol.">
        <title>Promethearchaeum syntrophicum gen. nov., sp. nov., an anaerobic, obligately syntrophic archaeon, the first isolate of the lineage 'Asgard' archaea, and proposal of the new archaeal phylum Promethearchaeota phyl. nov. and kingdom Promethearchaeati regn. nov.</title>
        <authorList>
            <person name="Imachi H."/>
            <person name="Nobu M.K."/>
            <person name="Kato S."/>
            <person name="Takaki Y."/>
            <person name="Miyazaki M."/>
            <person name="Miyata M."/>
            <person name="Ogawara M."/>
            <person name="Saito Y."/>
            <person name="Sakai S."/>
            <person name="Tahara Y.O."/>
            <person name="Takano Y."/>
            <person name="Tasumi E."/>
            <person name="Uematsu K."/>
            <person name="Yoshimura T."/>
            <person name="Itoh T."/>
            <person name="Ohkuma M."/>
            <person name="Takai K."/>
        </authorList>
    </citation>
    <scope>NUCLEOTIDE SEQUENCE [LARGE SCALE GENOMIC DNA]</scope>
    <source>
        <strain evidence="5 6">MK-D1</strain>
    </source>
</reference>
<evidence type="ECO:0000256" key="1">
    <source>
        <dbReference type="ARBA" id="ARBA00004141"/>
    </source>
</evidence>
<dbReference type="PANTHER" id="PTHR23518">
    <property type="entry name" value="C-METHYLTRANSFERASE"/>
    <property type="match status" value="1"/>
</dbReference>
<protein>
    <submittedName>
        <fullName evidence="5">MFS transporter</fullName>
    </submittedName>
</protein>
<evidence type="ECO:0000256" key="3">
    <source>
        <dbReference type="ARBA" id="ARBA00022989"/>
    </source>
</evidence>
<dbReference type="EMBL" id="CP042905">
    <property type="protein sequence ID" value="QEE17483.2"/>
    <property type="molecule type" value="Genomic_DNA"/>
</dbReference>
<dbReference type="GO" id="GO:0016020">
    <property type="term" value="C:membrane"/>
    <property type="evidence" value="ECO:0007669"/>
    <property type="project" value="UniProtKB-SubCell"/>
</dbReference>
<proteinExistence type="predicted"/>
<keyword evidence="2" id="KW-0812">Transmembrane</keyword>
<dbReference type="Proteomes" id="UP000321408">
    <property type="component" value="Chromosome"/>
</dbReference>
<dbReference type="InterPro" id="IPR005829">
    <property type="entry name" value="Sugar_transporter_CS"/>
</dbReference>
<name>A0A5B9DFC2_9ARCH</name>
<dbReference type="InterPro" id="IPR011701">
    <property type="entry name" value="MFS"/>
</dbReference>
<dbReference type="SUPFAM" id="SSF103473">
    <property type="entry name" value="MFS general substrate transporter"/>
    <property type="match status" value="1"/>
</dbReference>
<dbReference type="Pfam" id="PF07690">
    <property type="entry name" value="MFS_1"/>
    <property type="match status" value="1"/>
</dbReference>
<dbReference type="PANTHER" id="PTHR23518:SF2">
    <property type="entry name" value="MAJOR FACILITATOR SUPERFAMILY TRANSPORTER"/>
    <property type="match status" value="1"/>
</dbReference>
<keyword evidence="6" id="KW-1185">Reference proteome</keyword>
<dbReference type="PROSITE" id="PS00216">
    <property type="entry name" value="SUGAR_TRANSPORT_1"/>
    <property type="match status" value="1"/>
</dbReference>
<keyword evidence="4" id="KW-0472">Membrane</keyword>
<gene>
    <name evidence="5" type="ORF">DSAG12_03320</name>
</gene>
<dbReference type="PROSITE" id="PS50850">
    <property type="entry name" value="MFS"/>
    <property type="match status" value="1"/>
</dbReference>
<dbReference type="GO" id="GO:0022857">
    <property type="term" value="F:transmembrane transporter activity"/>
    <property type="evidence" value="ECO:0007669"/>
    <property type="project" value="InterPro"/>
</dbReference>
<dbReference type="InterPro" id="IPR020846">
    <property type="entry name" value="MFS_dom"/>
</dbReference>
<comment type="subcellular location">
    <subcellularLocation>
        <location evidence="1">Membrane</location>
        <topology evidence="1">Multi-pass membrane protein</topology>
    </subcellularLocation>
</comment>
<accession>A0A5B9DFC2</accession>
<sequence length="432" mass="48716">MADKISAFTRFLKFQVLIIGFIKMGEFVFFFFEQNYINLYVEQILGKSEYYVSWLVSLSAVMGIIFQFVWGVISDNTRSKYGRRRPFFIFGGFLAGISMIIYAFSKSYWLCLILDGIIIAIGTNAYLAAEHSLIPDIFEKKLRGRANGIIFVMGNIGMVIALALFLITEEIFGYEGPQGGTILESTGFILLLTVGGAFIIIGGILGFLFVREKPTDELQPRKTFKAEMKETFRVSELKNHKEFGKNILANMVFRIGYSTIMPFLFSYIFSLGMDLVELLISIMVVSFPLVFIFTYVIGVLSDKYGRKKFLIITLFIMALGLSLVPLIGGPSDYSYALILLCFPFIMITLLGFDAPMNSWTQDLLPENKRGQFIGIMNITMNVPQIIGSFIAGYVAIEYGKQWIFPTAGAFLILSIPFFLWIKDTLGPKSDPE</sequence>
<evidence type="ECO:0000256" key="2">
    <source>
        <dbReference type="ARBA" id="ARBA00022692"/>
    </source>
</evidence>
<dbReference type="InterPro" id="IPR036259">
    <property type="entry name" value="MFS_trans_sf"/>
</dbReference>
<evidence type="ECO:0000313" key="5">
    <source>
        <dbReference type="EMBL" id="QEE17483.2"/>
    </source>
</evidence>
<organism evidence="5 6">
    <name type="scientific">Promethearchaeum syntrophicum</name>
    <dbReference type="NCBI Taxonomy" id="2594042"/>
    <lineage>
        <taxon>Archaea</taxon>
        <taxon>Promethearchaeati</taxon>
        <taxon>Promethearchaeota</taxon>
        <taxon>Promethearchaeia</taxon>
        <taxon>Promethearchaeales</taxon>
        <taxon>Promethearchaeaceae</taxon>
        <taxon>Promethearchaeum</taxon>
    </lineage>
</organism>
<keyword evidence="3" id="KW-1133">Transmembrane helix</keyword>
<dbReference type="AlphaFoldDB" id="A0A5B9DFC2"/>